<dbReference type="Pfam" id="PF00412">
    <property type="entry name" value="LIM"/>
    <property type="match status" value="6"/>
</dbReference>
<evidence type="ECO:0000256" key="3">
    <source>
        <dbReference type="ARBA" id="ARBA00022833"/>
    </source>
</evidence>
<reference evidence="9 10" key="1">
    <citation type="submission" date="2025-04" db="UniProtKB">
        <authorList>
            <consortium name="RefSeq"/>
        </authorList>
    </citation>
    <scope>IDENTIFICATION</scope>
    <source>
        <tissue evidence="9 10">Tentacle</tissue>
    </source>
</reference>
<keyword evidence="3 5" id="KW-0862">Zinc</keyword>
<dbReference type="GeneID" id="116295238"/>
<feature type="domain" description="LIM zinc-binding" evidence="6">
    <location>
        <begin position="374"/>
        <end position="437"/>
    </location>
</feature>
<evidence type="ECO:0000256" key="4">
    <source>
        <dbReference type="ARBA" id="ARBA00023038"/>
    </source>
</evidence>
<dbReference type="RefSeq" id="XP_031558866.1">
    <property type="nucleotide sequence ID" value="XM_031703006.1"/>
</dbReference>
<feature type="domain" description="LIM zinc-binding" evidence="6">
    <location>
        <begin position="438"/>
        <end position="497"/>
    </location>
</feature>
<proteinExistence type="predicted"/>
<dbReference type="InterPro" id="IPR047120">
    <property type="entry name" value="Pk/Esn/Tes"/>
</dbReference>
<dbReference type="Pfam" id="PF06297">
    <property type="entry name" value="PET"/>
    <property type="match status" value="1"/>
</dbReference>
<dbReference type="PROSITE" id="PS51303">
    <property type="entry name" value="PET"/>
    <property type="match status" value="1"/>
</dbReference>
<dbReference type="FunFam" id="2.10.110.10:FF:000005">
    <property type="entry name" value="Testin isoform 1"/>
    <property type="match status" value="1"/>
</dbReference>
<evidence type="ECO:0000256" key="1">
    <source>
        <dbReference type="ARBA" id="ARBA00022723"/>
    </source>
</evidence>
<dbReference type="PROSITE" id="PS50270">
    <property type="entry name" value="NGF_2"/>
    <property type="match status" value="1"/>
</dbReference>
<name>A0A6P8HTW3_ACTTE</name>
<accession>A0A6P8HTW3</accession>
<dbReference type="KEGG" id="aten:116295238"/>
<dbReference type="InterPro" id="IPR001781">
    <property type="entry name" value="Znf_LIM"/>
</dbReference>
<dbReference type="OrthoDB" id="274660at2759"/>
<dbReference type="RefSeq" id="XP_031558864.1">
    <property type="nucleotide sequence ID" value="XM_031703004.1"/>
</dbReference>
<feature type="domain" description="LIM zinc-binding" evidence="6">
    <location>
        <begin position="558"/>
        <end position="612"/>
    </location>
</feature>
<dbReference type="PANTHER" id="PTHR24211">
    <property type="entry name" value="LIM DOMAIN-CONTAINING PROTEIN"/>
    <property type="match status" value="1"/>
</dbReference>
<dbReference type="PANTHER" id="PTHR24211:SF37">
    <property type="entry name" value="PROTEIN ESPINAS-LIKE PROTEIN"/>
    <property type="match status" value="1"/>
</dbReference>
<dbReference type="SMART" id="SM00132">
    <property type="entry name" value="LIM"/>
    <property type="match status" value="6"/>
</dbReference>
<dbReference type="Gene3D" id="2.10.110.10">
    <property type="entry name" value="Cysteine Rich Protein"/>
    <property type="match status" value="6"/>
</dbReference>
<dbReference type="GO" id="GO:0008270">
    <property type="term" value="F:zinc ion binding"/>
    <property type="evidence" value="ECO:0007669"/>
    <property type="project" value="InterPro"/>
</dbReference>
<organism evidence="8 11">
    <name type="scientific">Actinia tenebrosa</name>
    <name type="common">Australian red waratah sea anemone</name>
    <dbReference type="NCBI Taxonomy" id="6105"/>
    <lineage>
        <taxon>Eukaryota</taxon>
        <taxon>Metazoa</taxon>
        <taxon>Cnidaria</taxon>
        <taxon>Anthozoa</taxon>
        <taxon>Hexacorallia</taxon>
        <taxon>Actiniaria</taxon>
        <taxon>Actiniidae</taxon>
        <taxon>Actinia</taxon>
    </lineage>
</organism>
<dbReference type="SUPFAM" id="SSF57716">
    <property type="entry name" value="Glucocorticoid receptor-like (DNA-binding domain)"/>
    <property type="match status" value="6"/>
</dbReference>
<evidence type="ECO:0000313" key="8">
    <source>
        <dbReference type="Proteomes" id="UP000515163"/>
    </source>
</evidence>
<evidence type="ECO:0000256" key="2">
    <source>
        <dbReference type="ARBA" id="ARBA00022737"/>
    </source>
</evidence>
<dbReference type="AlphaFoldDB" id="A0A6P8HTW3"/>
<evidence type="ECO:0000313" key="11">
    <source>
        <dbReference type="RefSeq" id="XP_031558866.1"/>
    </source>
</evidence>
<keyword evidence="1 5" id="KW-0479">Metal-binding</keyword>
<evidence type="ECO:0000259" key="6">
    <source>
        <dbReference type="PROSITE" id="PS50023"/>
    </source>
</evidence>
<evidence type="ECO:0000313" key="10">
    <source>
        <dbReference type="RefSeq" id="XP_031558865.1"/>
    </source>
</evidence>
<protein>
    <submittedName>
        <fullName evidence="9 10">Testin-like isoform X1</fullName>
    </submittedName>
</protein>
<dbReference type="CDD" id="cd09345">
    <property type="entry name" value="LIM2_FHL"/>
    <property type="match status" value="1"/>
</dbReference>
<gene>
    <name evidence="9 10 11" type="primary">LOC116295238</name>
</gene>
<feature type="domain" description="LIM zinc-binding" evidence="6">
    <location>
        <begin position="249"/>
        <end position="314"/>
    </location>
</feature>
<sequence>MNQSRGKTRYKPPVDTYTEALYSDEIQMSQERSSASKKGILLQDIDEGKPCLRCGSKCPGFSLHIWKKNCTYCKCPRENHDIETNVDISSGVNGIQFKIGGLKLDDNNGFGSDEYLPPPPPPLTIYQDEGDDFPDVPAIENDAQSSFPAPPIITNGNKSTKTYLWAPPGLNSSQVEEYFKEIPSEKVPIPGTPGMKYYDEQCTFQNPPQDRAKMANVSPEKRDGIAQFWKKEEQTKGYGVVKLPFGSKQRCFRCSRPILRSEPAVIAEDIGKEAVYHPACFSCETCDELLVNLIYYRSDDEVYCARHHAELTKQRCGGCDELIFSGEYTVAMNRSWHLGHFRCQRCDSSITGKQFIVLKDKPVCNDCFKDSYAHECHACGQKIGPESRDISSDDKRHWHDYCFKCDLCHRPLQSDGKFTFYKDKTLCTTCYATNYQKACKACNKPIDSGGSRLEYNGNYFHEHCFVCKICSKEIGTSGFVPKDDEFYCPSCFQNEFSKRCAGCGEPLLEGGVLYGGQTWHKTCFTCHYCHRSLAANAFSVRDGFRYCMECYGTFYAKQCEICMKPIVGGEYYTLDESNFHKDCFMCSRCSRSLASEGFVREGMELLCANCAD</sequence>
<dbReference type="Proteomes" id="UP000515163">
    <property type="component" value="Unplaced"/>
</dbReference>
<evidence type="ECO:0000313" key="9">
    <source>
        <dbReference type="RefSeq" id="XP_031558864.1"/>
    </source>
</evidence>
<keyword evidence="8" id="KW-1185">Reference proteome</keyword>
<keyword evidence="2" id="KW-0677">Repeat</keyword>
<feature type="domain" description="PET" evidence="7">
    <location>
        <begin position="144"/>
        <end position="248"/>
    </location>
</feature>
<feature type="domain" description="LIM zinc-binding" evidence="6">
    <location>
        <begin position="498"/>
        <end position="557"/>
    </location>
</feature>
<keyword evidence="4 5" id="KW-0440">LIM domain</keyword>
<evidence type="ECO:0000256" key="5">
    <source>
        <dbReference type="PROSITE-ProRule" id="PRU00125"/>
    </source>
</evidence>
<dbReference type="PROSITE" id="PS00478">
    <property type="entry name" value="LIM_DOMAIN_1"/>
    <property type="match status" value="4"/>
</dbReference>
<dbReference type="PROSITE" id="PS50023">
    <property type="entry name" value="LIM_DOMAIN_2"/>
    <property type="match status" value="5"/>
</dbReference>
<dbReference type="RefSeq" id="XP_031558865.1">
    <property type="nucleotide sequence ID" value="XM_031703005.1"/>
</dbReference>
<dbReference type="InterPro" id="IPR010442">
    <property type="entry name" value="PET_domain"/>
</dbReference>
<evidence type="ECO:0000259" key="7">
    <source>
        <dbReference type="PROSITE" id="PS51303"/>
    </source>
</evidence>